<evidence type="ECO:0000256" key="7">
    <source>
        <dbReference type="PIRSR" id="PIRSR000806-2"/>
    </source>
</evidence>
<dbReference type="FunFam" id="2.160.10.10:FF:000001">
    <property type="entry name" value="UTP--glucose-1-phosphate uridylyltransferase"/>
    <property type="match status" value="1"/>
</dbReference>
<dbReference type="STRING" id="667725.A0A0L0G448"/>
<dbReference type="EC" id="2.7.7.9" evidence="2 5"/>
<dbReference type="GO" id="GO:0006011">
    <property type="term" value="P:UDP-alpha-D-glucose metabolic process"/>
    <property type="evidence" value="ECO:0007669"/>
    <property type="project" value="UniProtKB-UniRule"/>
</dbReference>
<dbReference type="OrthoDB" id="932129at2759"/>
<evidence type="ECO:0000256" key="2">
    <source>
        <dbReference type="ARBA" id="ARBA00012415"/>
    </source>
</evidence>
<dbReference type="InterPro" id="IPR029044">
    <property type="entry name" value="Nucleotide-diphossugar_trans"/>
</dbReference>
<reference evidence="8 9" key="1">
    <citation type="submission" date="2011-02" db="EMBL/GenBank/DDBJ databases">
        <title>The Genome Sequence of Sphaeroforma arctica JP610.</title>
        <authorList>
            <consortium name="The Broad Institute Genome Sequencing Platform"/>
            <person name="Russ C."/>
            <person name="Cuomo C."/>
            <person name="Young S.K."/>
            <person name="Zeng Q."/>
            <person name="Gargeya S."/>
            <person name="Alvarado L."/>
            <person name="Berlin A."/>
            <person name="Chapman S.B."/>
            <person name="Chen Z."/>
            <person name="Freedman E."/>
            <person name="Gellesch M."/>
            <person name="Goldberg J."/>
            <person name="Griggs A."/>
            <person name="Gujja S."/>
            <person name="Heilman E."/>
            <person name="Heiman D."/>
            <person name="Howarth C."/>
            <person name="Mehta T."/>
            <person name="Neiman D."/>
            <person name="Pearson M."/>
            <person name="Roberts A."/>
            <person name="Saif S."/>
            <person name="Shea T."/>
            <person name="Shenoy N."/>
            <person name="Sisk P."/>
            <person name="Stolte C."/>
            <person name="Sykes S."/>
            <person name="White J."/>
            <person name="Yandava C."/>
            <person name="Burger G."/>
            <person name="Gray M.W."/>
            <person name="Holland P.W.H."/>
            <person name="King N."/>
            <person name="Lang F.B.F."/>
            <person name="Roger A.J."/>
            <person name="Ruiz-Trillo I."/>
            <person name="Haas B."/>
            <person name="Nusbaum C."/>
            <person name="Birren B."/>
        </authorList>
    </citation>
    <scope>NUCLEOTIDE SEQUENCE [LARGE SCALE GENOMIC DNA]</scope>
    <source>
        <strain evidence="8 9">JP610</strain>
    </source>
</reference>
<name>A0A0L0G448_9EUKA</name>
<dbReference type="InterPro" id="IPR002618">
    <property type="entry name" value="UDPGP_fam"/>
</dbReference>
<dbReference type="RefSeq" id="XP_014157536.1">
    <property type="nucleotide sequence ID" value="XM_014302061.1"/>
</dbReference>
<feature type="binding site" evidence="7">
    <location>
        <position position="214"/>
    </location>
    <ligand>
        <name>UTP</name>
        <dbReference type="ChEBI" id="CHEBI:46398"/>
    </ligand>
</feature>
<dbReference type="Gene3D" id="2.160.10.10">
    <property type="entry name" value="Hexapeptide repeat proteins"/>
    <property type="match status" value="1"/>
</dbReference>
<dbReference type="Pfam" id="PF01704">
    <property type="entry name" value="UDPGP"/>
    <property type="match status" value="1"/>
</dbReference>
<dbReference type="SUPFAM" id="SSF53448">
    <property type="entry name" value="Nucleotide-diphospho-sugar transferases"/>
    <property type="match status" value="1"/>
</dbReference>
<dbReference type="PIRSF" id="PIRSF000806">
    <property type="entry name" value="UDPGP"/>
    <property type="match status" value="1"/>
</dbReference>
<dbReference type="EMBL" id="KQ241819">
    <property type="protein sequence ID" value="KNC83634.1"/>
    <property type="molecule type" value="Genomic_DNA"/>
</dbReference>
<dbReference type="GO" id="GO:0003983">
    <property type="term" value="F:UTP:glucose-1-phosphate uridylyltransferase activity"/>
    <property type="evidence" value="ECO:0007669"/>
    <property type="project" value="UniProtKB-EC"/>
</dbReference>
<evidence type="ECO:0000256" key="5">
    <source>
        <dbReference type="PIRNR" id="PIRNR000806"/>
    </source>
</evidence>
<keyword evidence="9" id="KW-1185">Reference proteome</keyword>
<evidence type="ECO:0000256" key="6">
    <source>
        <dbReference type="PIRSR" id="PIRSR000806-1"/>
    </source>
</evidence>
<evidence type="ECO:0000256" key="4">
    <source>
        <dbReference type="ARBA" id="ARBA00022695"/>
    </source>
</evidence>
<feature type="binding site" evidence="6">
    <location>
        <position position="215"/>
    </location>
    <ligand>
        <name>substrate</name>
    </ligand>
</feature>
<evidence type="ECO:0000256" key="1">
    <source>
        <dbReference type="ARBA" id="ARBA00010401"/>
    </source>
</evidence>
<sequence length="497" mass="55059">MAQRPPGPVRENSLSSFKELQMSTAKSALDKSLKELALTAADVPAAQQHMNRFSELFGRYLGNAEQDRIHWDKIEPPPPGMVQLYESLASVPEDAIADLLDKLVVVKLNGGLGTTMGCTGPKSVIEVRDDMTFLDLTVRQVEWLNETYGCEVPLILMNSFNTHDDTDKIIQKYSASNVTILTFNQSRFPRINKESLLPVTDQYDGGNSNWYPPGHGDVYDSMKESGVLDGLLAKGKEVMFMSNIDNLGATVDITILQHFSNSDAEFAMEVTPKTQADVKGGTLISYEGQCRLLEIAQVAKDHVEEFKSIKKFRIFNTNNLWMKLEAVDRVVVQKELSMEIIENIKSMSDGTKVIQLEQAVGAGIKHFKNACGITVPRSRFLPVKTCSDLFVVKSNLYTIQHGTLVMNPARPFPTVPLVKLGDGHFKKVHEFLGRMSGIPDIVELNHLTVTGDVTFGKKVVLRGTVIIVANHGDRIDIPSGAVFENKVVSGNMRILDH</sequence>
<feature type="binding site" evidence="7">
    <location>
        <position position="245"/>
    </location>
    <ligand>
        <name>UTP</name>
        <dbReference type="ChEBI" id="CHEBI:46398"/>
    </ligand>
</feature>
<dbReference type="PANTHER" id="PTHR43511">
    <property type="match status" value="1"/>
</dbReference>
<dbReference type="InterPro" id="IPR016267">
    <property type="entry name" value="UDPGP_trans"/>
</dbReference>
<dbReference type="CDD" id="cd00897">
    <property type="entry name" value="UGPase_euk"/>
    <property type="match status" value="1"/>
</dbReference>
<accession>A0A0L0G448</accession>
<gene>
    <name evidence="8" type="ORF">SARC_04133</name>
</gene>
<evidence type="ECO:0000256" key="3">
    <source>
        <dbReference type="ARBA" id="ARBA00022679"/>
    </source>
</evidence>
<comment type="catalytic activity">
    <reaction evidence="5">
        <text>alpha-D-glucose 1-phosphate + UTP + H(+) = UDP-alpha-D-glucose + diphosphate</text>
        <dbReference type="Rhea" id="RHEA:19889"/>
        <dbReference type="ChEBI" id="CHEBI:15378"/>
        <dbReference type="ChEBI" id="CHEBI:33019"/>
        <dbReference type="ChEBI" id="CHEBI:46398"/>
        <dbReference type="ChEBI" id="CHEBI:58601"/>
        <dbReference type="ChEBI" id="CHEBI:58885"/>
        <dbReference type="EC" id="2.7.7.9"/>
    </reaction>
</comment>
<dbReference type="AlphaFoldDB" id="A0A0L0G448"/>
<dbReference type="eggNOG" id="KOG2638">
    <property type="taxonomic scope" value="Eukaryota"/>
</dbReference>
<keyword evidence="4 5" id="KW-0548">Nucleotidyltransferase</keyword>
<dbReference type="GeneID" id="25904637"/>
<organism evidence="8 9">
    <name type="scientific">Sphaeroforma arctica JP610</name>
    <dbReference type="NCBI Taxonomy" id="667725"/>
    <lineage>
        <taxon>Eukaryota</taxon>
        <taxon>Ichthyosporea</taxon>
        <taxon>Ichthyophonida</taxon>
        <taxon>Sphaeroforma</taxon>
    </lineage>
</organism>
<feature type="binding site" evidence="7">
    <location>
        <position position="122"/>
    </location>
    <ligand>
        <name>UTP</name>
        <dbReference type="ChEBI" id="CHEBI:46398"/>
    </ligand>
</feature>
<dbReference type="Gene3D" id="3.90.550.10">
    <property type="entry name" value="Spore Coat Polysaccharide Biosynthesis Protein SpsA, Chain A"/>
    <property type="match status" value="1"/>
</dbReference>
<proteinExistence type="inferred from homology"/>
<dbReference type="FunFam" id="3.90.550.10:FF:000002">
    <property type="entry name" value="UTP--glucose-1-phosphate uridylyltransferase"/>
    <property type="match status" value="1"/>
</dbReference>
<comment type="similarity">
    <text evidence="1 5">Belongs to the UDPGP type 1 family.</text>
</comment>
<keyword evidence="3 5" id="KW-0808">Transferase</keyword>
<dbReference type="Proteomes" id="UP000054560">
    <property type="component" value="Unassembled WGS sequence"/>
</dbReference>
<protein>
    <recommendedName>
        <fullName evidence="2 5">UTP--glucose-1-phosphate uridylyltransferase</fullName>
        <ecNumber evidence="2 5">2.7.7.9</ecNumber>
    </recommendedName>
</protein>
<evidence type="ECO:0000313" key="8">
    <source>
        <dbReference type="EMBL" id="KNC83634.1"/>
    </source>
</evidence>
<feature type="binding site" evidence="7">
    <location>
        <position position="384"/>
    </location>
    <ligand>
        <name>UTP</name>
        <dbReference type="ChEBI" id="CHEBI:46398"/>
    </ligand>
</feature>
<evidence type="ECO:0000313" key="9">
    <source>
        <dbReference type="Proteomes" id="UP000054560"/>
    </source>
</evidence>
<feature type="binding site" evidence="7">
    <location>
        <position position="185"/>
    </location>
    <ligand>
        <name>UTP</name>
        <dbReference type="ChEBI" id="CHEBI:46398"/>
    </ligand>
</feature>